<comment type="caution">
    <text evidence="13">The sequence shown here is derived from an EMBL/GenBank/DDBJ whole genome shotgun (WGS) entry which is preliminary data.</text>
</comment>
<dbReference type="InterPro" id="IPR036837">
    <property type="entry name" value="Cation_efflux_CTD_sf"/>
</dbReference>
<dbReference type="InterPro" id="IPR002524">
    <property type="entry name" value="Cation_efflux"/>
</dbReference>
<keyword evidence="5" id="KW-0864">Zinc transport</keyword>
<sequence>MASPTSSGEPAAGAVHDHAHGHSHGHSHGAHAHGGHGHHHAPASFGRAFAIGTALNLAYIALEAGYGLRTGSMALLADAGHNLSDVLGLLLAWGGATLAQRAATARRTYGFRSSTILAALGNAVALLLAIGAIGWEAIGRFANPEPVPGGVVAWVAAVGILVNGFTAWLFVGGRDTDLNVRGAYLHMVADAAVSAGVVIAGITIAFTGWQWLDPTISLVVVLLIAYGTWGLLRESVDLALQAVPSHVDPTAVRSYLLALPGVTGVHDLHIWGMSTTDTALTAHLIRPGHADDADVFLSDVAHALEERFGIRHPTIQIERGTGAHPCHHCPDVVATS</sequence>
<feature type="transmembrane region" description="Helical" evidence="10">
    <location>
        <begin position="116"/>
        <end position="138"/>
    </location>
</feature>
<evidence type="ECO:0000256" key="2">
    <source>
        <dbReference type="ARBA" id="ARBA00008873"/>
    </source>
</evidence>
<name>A0A3D4V4S4_9BACT</name>
<keyword evidence="6 10" id="KW-1133">Transmembrane helix</keyword>
<dbReference type="PANTHER" id="PTHR11562">
    <property type="entry name" value="CATION EFFLUX PROTEIN/ ZINC TRANSPORTER"/>
    <property type="match status" value="1"/>
</dbReference>
<evidence type="ECO:0000256" key="9">
    <source>
        <dbReference type="SAM" id="MobiDB-lite"/>
    </source>
</evidence>
<feature type="transmembrane region" description="Helical" evidence="10">
    <location>
        <begin position="150"/>
        <end position="171"/>
    </location>
</feature>
<dbReference type="NCBIfam" id="TIGR01297">
    <property type="entry name" value="CDF"/>
    <property type="match status" value="1"/>
</dbReference>
<dbReference type="PANTHER" id="PTHR11562:SF17">
    <property type="entry name" value="RE54080P-RELATED"/>
    <property type="match status" value="1"/>
</dbReference>
<evidence type="ECO:0000256" key="5">
    <source>
        <dbReference type="ARBA" id="ARBA00022906"/>
    </source>
</evidence>
<dbReference type="Pfam" id="PF16916">
    <property type="entry name" value="ZT_dimer"/>
    <property type="match status" value="1"/>
</dbReference>
<keyword evidence="4 10" id="KW-0812">Transmembrane</keyword>
<feature type="compositionally biased region" description="Basic residues" evidence="9">
    <location>
        <begin position="21"/>
        <end position="40"/>
    </location>
</feature>
<feature type="domain" description="Cation efflux protein cytoplasmic" evidence="12">
    <location>
        <begin position="245"/>
        <end position="318"/>
    </location>
</feature>
<dbReference type="AlphaFoldDB" id="A0A3D4V4S4"/>
<dbReference type="Gene3D" id="1.20.1510.10">
    <property type="entry name" value="Cation efflux protein transmembrane domain"/>
    <property type="match status" value="1"/>
</dbReference>
<dbReference type="InterPro" id="IPR050681">
    <property type="entry name" value="CDF/SLC30A"/>
</dbReference>
<feature type="transmembrane region" description="Helical" evidence="10">
    <location>
        <begin position="48"/>
        <end position="66"/>
    </location>
</feature>
<gene>
    <name evidence="13" type="ORF">DGD08_02755</name>
</gene>
<dbReference type="GO" id="GO:0005886">
    <property type="term" value="C:plasma membrane"/>
    <property type="evidence" value="ECO:0007669"/>
    <property type="project" value="TreeGrafter"/>
</dbReference>
<dbReference type="SUPFAM" id="SSF161111">
    <property type="entry name" value="Cation efflux protein transmembrane domain-like"/>
    <property type="match status" value="1"/>
</dbReference>
<feature type="region of interest" description="Disordered" evidence="9">
    <location>
        <begin position="1"/>
        <end position="40"/>
    </location>
</feature>
<keyword evidence="8 10" id="KW-0472">Membrane</keyword>
<comment type="subcellular location">
    <subcellularLocation>
        <location evidence="1">Membrane</location>
        <topology evidence="1">Multi-pass membrane protein</topology>
    </subcellularLocation>
</comment>
<evidence type="ECO:0000256" key="4">
    <source>
        <dbReference type="ARBA" id="ARBA00022692"/>
    </source>
</evidence>
<evidence type="ECO:0000256" key="1">
    <source>
        <dbReference type="ARBA" id="ARBA00004141"/>
    </source>
</evidence>
<feature type="transmembrane region" description="Helical" evidence="10">
    <location>
        <begin position="183"/>
        <end position="209"/>
    </location>
</feature>
<dbReference type="EMBL" id="DPIY01000003">
    <property type="protein sequence ID" value="HCT56113.1"/>
    <property type="molecule type" value="Genomic_DNA"/>
</dbReference>
<dbReference type="InterPro" id="IPR058533">
    <property type="entry name" value="Cation_efflux_TM"/>
</dbReference>
<comment type="similarity">
    <text evidence="2">Belongs to the cation diffusion facilitator (CDF) transporter (TC 2.A.4) family. SLC30A subfamily.</text>
</comment>
<evidence type="ECO:0000256" key="7">
    <source>
        <dbReference type="ARBA" id="ARBA00023065"/>
    </source>
</evidence>
<dbReference type="InterPro" id="IPR027470">
    <property type="entry name" value="Cation_efflux_CTD"/>
</dbReference>
<evidence type="ECO:0000259" key="12">
    <source>
        <dbReference type="Pfam" id="PF16916"/>
    </source>
</evidence>
<reference evidence="13 14" key="1">
    <citation type="journal article" date="2018" name="Nat. Biotechnol.">
        <title>A standardized bacterial taxonomy based on genome phylogeny substantially revises the tree of life.</title>
        <authorList>
            <person name="Parks D.H."/>
            <person name="Chuvochina M."/>
            <person name="Waite D.W."/>
            <person name="Rinke C."/>
            <person name="Skarshewski A."/>
            <person name="Chaumeil P.A."/>
            <person name="Hugenholtz P."/>
        </authorList>
    </citation>
    <scope>NUCLEOTIDE SEQUENCE [LARGE SCALE GENOMIC DNA]</scope>
    <source>
        <strain evidence="13">UBA8844</strain>
    </source>
</reference>
<dbReference type="Proteomes" id="UP000264071">
    <property type="component" value="Unassembled WGS sequence"/>
</dbReference>
<keyword evidence="3" id="KW-0813">Transport</keyword>
<dbReference type="OMA" id="GHEKMLH"/>
<evidence type="ECO:0000313" key="14">
    <source>
        <dbReference type="Proteomes" id="UP000264071"/>
    </source>
</evidence>
<dbReference type="InterPro" id="IPR027469">
    <property type="entry name" value="Cation_efflux_TMD_sf"/>
</dbReference>
<feature type="domain" description="Cation efflux protein transmembrane" evidence="11">
    <location>
        <begin position="51"/>
        <end position="237"/>
    </location>
</feature>
<accession>A0A3D4V4S4</accession>
<feature type="transmembrane region" description="Helical" evidence="10">
    <location>
        <begin position="215"/>
        <end position="232"/>
    </location>
</feature>
<evidence type="ECO:0000256" key="8">
    <source>
        <dbReference type="ARBA" id="ARBA00023136"/>
    </source>
</evidence>
<organism evidence="13 14">
    <name type="scientific">Gemmatimonas aurantiaca</name>
    <dbReference type="NCBI Taxonomy" id="173480"/>
    <lineage>
        <taxon>Bacteria</taxon>
        <taxon>Pseudomonadati</taxon>
        <taxon>Gemmatimonadota</taxon>
        <taxon>Gemmatimonadia</taxon>
        <taxon>Gemmatimonadales</taxon>
        <taxon>Gemmatimonadaceae</taxon>
        <taxon>Gemmatimonas</taxon>
    </lineage>
</organism>
<evidence type="ECO:0000256" key="10">
    <source>
        <dbReference type="SAM" id="Phobius"/>
    </source>
</evidence>
<evidence type="ECO:0000313" key="13">
    <source>
        <dbReference type="EMBL" id="HCT56113.1"/>
    </source>
</evidence>
<evidence type="ECO:0000259" key="11">
    <source>
        <dbReference type="Pfam" id="PF01545"/>
    </source>
</evidence>
<proteinExistence type="inferred from homology"/>
<evidence type="ECO:0000256" key="6">
    <source>
        <dbReference type="ARBA" id="ARBA00022989"/>
    </source>
</evidence>
<evidence type="ECO:0000256" key="3">
    <source>
        <dbReference type="ARBA" id="ARBA00022448"/>
    </source>
</evidence>
<dbReference type="Pfam" id="PF01545">
    <property type="entry name" value="Cation_efflux"/>
    <property type="match status" value="1"/>
</dbReference>
<protein>
    <submittedName>
        <fullName evidence="13">Cation transporter</fullName>
    </submittedName>
</protein>
<keyword evidence="5" id="KW-0862">Zinc</keyword>
<dbReference type="SUPFAM" id="SSF160240">
    <property type="entry name" value="Cation efflux protein cytoplasmic domain-like"/>
    <property type="match status" value="1"/>
</dbReference>
<dbReference type="GO" id="GO:0005385">
    <property type="term" value="F:zinc ion transmembrane transporter activity"/>
    <property type="evidence" value="ECO:0007669"/>
    <property type="project" value="TreeGrafter"/>
</dbReference>
<keyword evidence="7" id="KW-0406">Ion transport</keyword>